<sequence length="56" mass="6682">MALSLLGLIVFKKSWLVAEKNREDWRGCIAWQRDMLCSRGEYKKRLFNTWMSTVKS</sequence>
<proteinExistence type="predicted"/>
<protein>
    <submittedName>
        <fullName evidence="1">Uncharacterized protein</fullName>
    </submittedName>
</protein>
<name>A0A9W5VBP7_BACCE</name>
<evidence type="ECO:0000313" key="1">
    <source>
        <dbReference type="EMBL" id="EOP49378.1"/>
    </source>
</evidence>
<gene>
    <name evidence="1" type="ORF">IGU_06935</name>
</gene>
<dbReference type="Proteomes" id="UP000013989">
    <property type="component" value="Unassembled WGS sequence"/>
</dbReference>
<dbReference type="EMBL" id="AHEJ01000136">
    <property type="protein sequence ID" value="EOP49378.1"/>
    <property type="molecule type" value="Genomic_DNA"/>
</dbReference>
<evidence type="ECO:0000313" key="2">
    <source>
        <dbReference type="Proteomes" id="UP000013989"/>
    </source>
</evidence>
<comment type="caution">
    <text evidence="1">The sequence shown here is derived from an EMBL/GenBank/DDBJ whole genome shotgun (WGS) entry which is preliminary data.</text>
</comment>
<organism evidence="1 2">
    <name type="scientific">Bacillus cereus ISP2954</name>
    <dbReference type="NCBI Taxonomy" id="1053215"/>
    <lineage>
        <taxon>Bacteria</taxon>
        <taxon>Bacillati</taxon>
        <taxon>Bacillota</taxon>
        <taxon>Bacilli</taxon>
        <taxon>Bacillales</taxon>
        <taxon>Bacillaceae</taxon>
        <taxon>Bacillus</taxon>
        <taxon>Bacillus cereus group</taxon>
    </lineage>
</organism>
<dbReference type="AlphaFoldDB" id="A0A9W5VBP7"/>
<reference evidence="1 2" key="1">
    <citation type="submission" date="2012-12" db="EMBL/GenBank/DDBJ databases">
        <title>The Genome Sequence of Bacillus cereus ISP2954.</title>
        <authorList>
            <consortium name="The Broad Institute Genome Sequencing Platform"/>
            <consortium name="The Broad Institute Genome Sequencing Center for Infectious Disease"/>
            <person name="Feldgarden M."/>
            <person name="Van der Auwera G.A."/>
            <person name="Mahillon J."/>
            <person name="Duprez V."/>
            <person name="Timmery S."/>
            <person name="Mattelet C."/>
            <person name="Dierick K."/>
            <person name="Sun M."/>
            <person name="Yu Z."/>
            <person name="Zhu L."/>
            <person name="Hu X."/>
            <person name="Shank E.B."/>
            <person name="Swiecicka I."/>
            <person name="Hansen B.M."/>
            <person name="Andrup L."/>
            <person name="Walker B."/>
            <person name="Young S.K."/>
            <person name="Zeng Q."/>
            <person name="Gargeya S."/>
            <person name="Fitzgerald M."/>
            <person name="Haas B."/>
            <person name="Abouelleil A."/>
            <person name="Alvarado L."/>
            <person name="Arachchi H.M."/>
            <person name="Berlin A.M."/>
            <person name="Chapman S.B."/>
            <person name="Dewar J."/>
            <person name="Goldberg J."/>
            <person name="Griggs A."/>
            <person name="Gujja S."/>
            <person name="Hansen M."/>
            <person name="Howarth C."/>
            <person name="Imamovic A."/>
            <person name="Larimer J."/>
            <person name="McCowan C."/>
            <person name="Murphy C."/>
            <person name="Neiman D."/>
            <person name="Pearson M."/>
            <person name="Priest M."/>
            <person name="Roberts A."/>
            <person name="Saif S."/>
            <person name="Shea T."/>
            <person name="Sisk P."/>
            <person name="Sykes S."/>
            <person name="Wortman J."/>
            <person name="Nusbaum C."/>
            <person name="Birren B."/>
        </authorList>
    </citation>
    <scope>NUCLEOTIDE SEQUENCE [LARGE SCALE GENOMIC DNA]</scope>
    <source>
        <strain evidence="1 2">ISP2954</strain>
    </source>
</reference>
<accession>A0A9W5VBP7</accession>